<evidence type="ECO:0000256" key="3">
    <source>
        <dbReference type="ARBA" id="ARBA00022801"/>
    </source>
</evidence>
<dbReference type="InterPro" id="IPR000086">
    <property type="entry name" value="NUDIX_hydrolase_dom"/>
</dbReference>
<dbReference type="CDD" id="cd04683">
    <property type="entry name" value="NUDIX_Hydrolase"/>
    <property type="match status" value="1"/>
</dbReference>
<comment type="similarity">
    <text evidence="2 4">Belongs to the Nudix hydrolase family.</text>
</comment>
<dbReference type="GO" id="GO:0016787">
    <property type="term" value="F:hydrolase activity"/>
    <property type="evidence" value="ECO:0007669"/>
    <property type="project" value="UniProtKB-KW"/>
</dbReference>
<feature type="domain" description="Nudix hydrolase" evidence="5">
    <location>
        <begin position="5"/>
        <end position="138"/>
    </location>
</feature>
<dbReference type="InterPro" id="IPR020084">
    <property type="entry name" value="NUDIX_hydrolase_CS"/>
</dbReference>
<keyword evidence="7" id="KW-1185">Reference proteome</keyword>
<dbReference type="Proteomes" id="UP000295151">
    <property type="component" value="Unassembled WGS sequence"/>
</dbReference>
<comment type="caution">
    <text evidence="6">The sequence shown here is derived from an EMBL/GenBank/DDBJ whole genome shotgun (WGS) entry which is preliminary data.</text>
</comment>
<dbReference type="RefSeq" id="WP_133985451.1">
    <property type="nucleotide sequence ID" value="NZ_SOCE01000003.1"/>
</dbReference>
<dbReference type="AlphaFoldDB" id="A0A4R7SUP4"/>
<dbReference type="Gene3D" id="3.90.79.10">
    <property type="entry name" value="Nucleoside Triphosphate Pyrophosphohydrolase"/>
    <property type="match status" value="1"/>
</dbReference>
<protein>
    <submittedName>
        <fullName evidence="6">ADP-ribose pyrophosphatase YjhB (NUDIX family)</fullName>
    </submittedName>
</protein>
<reference evidence="6 7" key="1">
    <citation type="submission" date="2019-03" db="EMBL/GenBank/DDBJ databases">
        <title>Genomic Encyclopedia of Type Strains, Phase III (KMG-III): the genomes of soil and plant-associated and newly described type strains.</title>
        <authorList>
            <person name="Whitman W."/>
        </authorList>
    </citation>
    <scope>NUCLEOTIDE SEQUENCE [LARGE SCALE GENOMIC DNA]</scope>
    <source>
        <strain evidence="6 7">VKM Ac-2575</strain>
    </source>
</reference>
<dbReference type="Pfam" id="PF00293">
    <property type="entry name" value="NUDIX"/>
    <property type="match status" value="1"/>
</dbReference>
<accession>A0A4R7SUP4</accession>
<dbReference type="InterPro" id="IPR015797">
    <property type="entry name" value="NUDIX_hydrolase-like_dom_sf"/>
</dbReference>
<evidence type="ECO:0000259" key="5">
    <source>
        <dbReference type="PROSITE" id="PS51462"/>
    </source>
</evidence>
<dbReference type="OrthoDB" id="21342at2"/>
<evidence type="ECO:0000313" key="7">
    <source>
        <dbReference type="Proteomes" id="UP000295151"/>
    </source>
</evidence>
<gene>
    <name evidence="6" type="ORF">EV138_7480</name>
</gene>
<comment type="cofactor">
    <cofactor evidence="1">
        <name>Mg(2+)</name>
        <dbReference type="ChEBI" id="CHEBI:18420"/>
    </cofactor>
</comment>
<organism evidence="6 7">
    <name type="scientific">Kribbella voronezhensis</name>
    <dbReference type="NCBI Taxonomy" id="2512212"/>
    <lineage>
        <taxon>Bacteria</taxon>
        <taxon>Bacillati</taxon>
        <taxon>Actinomycetota</taxon>
        <taxon>Actinomycetes</taxon>
        <taxon>Propionibacteriales</taxon>
        <taxon>Kribbellaceae</taxon>
        <taxon>Kribbella</taxon>
    </lineage>
</organism>
<dbReference type="PANTHER" id="PTHR43046">
    <property type="entry name" value="GDP-MANNOSE MANNOSYL HYDROLASE"/>
    <property type="match status" value="1"/>
</dbReference>
<dbReference type="PROSITE" id="PS00893">
    <property type="entry name" value="NUDIX_BOX"/>
    <property type="match status" value="1"/>
</dbReference>
<evidence type="ECO:0000256" key="1">
    <source>
        <dbReference type="ARBA" id="ARBA00001946"/>
    </source>
</evidence>
<name>A0A4R7SUP4_9ACTN</name>
<evidence type="ECO:0000313" key="6">
    <source>
        <dbReference type="EMBL" id="TDU82585.1"/>
    </source>
</evidence>
<keyword evidence="3 4" id="KW-0378">Hydrolase</keyword>
<evidence type="ECO:0000256" key="2">
    <source>
        <dbReference type="ARBA" id="ARBA00005582"/>
    </source>
</evidence>
<dbReference type="PROSITE" id="PS51462">
    <property type="entry name" value="NUDIX"/>
    <property type="match status" value="1"/>
</dbReference>
<sequence>MDRFQVIPAAYVVLRRGDEVLLLLRADTGYMDGYWAVPAGHVEKDESVLAAAIREVREEVGVEIDPADLLPLTAMHRTGGNGRPIDERVDFFFTTTRWRGEPRLMEPGKAAGLGWYSLDNLPDPVVPHEARVLAGVRSGGLPAIIAQGFSPDSP</sequence>
<dbReference type="PRINTS" id="PR00502">
    <property type="entry name" value="NUDIXFAMILY"/>
</dbReference>
<dbReference type="SUPFAM" id="SSF55811">
    <property type="entry name" value="Nudix"/>
    <property type="match status" value="1"/>
</dbReference>
<proteinExistence type="inferred from homology"/>
<evidence type="ECO:0000256" key="4">
    <source>
        <dbReference type="RuleBase" id="RU003476"/>
    </source>
</evidence>
<dbReference type="EMBL" id="SOCE01000003">
    <property type="protein sequence ID" value="TDU82585.1"/>
    <property type="molecule type" value="Genomic_DNA"/>
</dbReference>
<dbReference type="PANTHER" id="PTHR43046:SF16">
    <property type="entry name" value="ADP-RIBOSE PYROPHOSPHATASE YJHB-RELATED"/>
    <property type="match status" value="1"/>
</dbReference>
<dbReference type="InterPro" id="IPR020476">
    <property type="entry name" value="Nudix_hydrolase"/>
</dbReference>